<dbReference type="Proteomes" id="UP001162483">
    <property type="component" value="Unassembled WGS sequence"/>
</dbReference>
<comment type="caution">
    <text evidence="1">The sequence shown here is derived from an EMBL/GenBank/DDBJ whole genome shotgun (WGS) entry which is preliminary data.</text>
</comment>
<dbReference type="EMBL" id="CATNWA010009036">
    <property type="protein sequence ID" value="CAI9557300.1"/>
    <property type="molecule type" value="Genomic_DNA"/>
</dbReference>
<proteinExistence type="predicted"/>
<reference evidence="1" key="1">
    <citation type="submission" date="2023-05" db="EMBL/GenBank/DDBJ databases">
        <authorList>
            <person name="Stuckert A."/>
        </authorList>
    </citation>
    <scope>NUCLEOTIDE SEQUENCE</scope>
</reference>
<sequence>MELESIWQPL</sequence>
<evidence type="ECO:0000313" key="2">
    <source>
        <dbReference type="Proteomes" id="UP001162483"/>
    </source>
</evidence>
<protein>
    <submittedName>
        <fullName evidence="1">Uncharacterized protein</fullName>
    </submittedName>
</protein>
<accession>A0ABN9CB47</accession>
<name>A0ABN9CB47_9NEOB</name>
<keyword evidence="2" id="KW-1185">Reference proteome</keyword>
<gene>
    <name evidence="1" type="ORF">SPARVUS_LOCUS4684855</name>
</gene>
<evidence type="ECO:0000313" key="1">
    <source>
        <dbReference type="EMBL" id="CAI9557300.1"/>
    </source>
</evidence>
<organism evidence="1 2">
    <name type="scientific">Staurois parvus</name>
    <dbReference type="NCBI Taxonomy" id="386267"/>
    <lineage>
        <taxon>Eukaryota</taxon>
        <taxon>Metazoa</taxon>
        <taxon>Chordata</taxon>
        <taxon>Craniata</taxon>
        <taxon>Vertebrata</taxon>
        <taxon>Euteleostomi</taxon>
        <taxon>Amphibia</taxon>
        <taxon>Batrachia</taxon>
        <taxon>Anura</taxon>
        <taxon>Neobatrachia</taxon>
        <taxon>Ranoidea</taxon>
        <taxon>Ranidae</taxon>
        <taxon>Staurois</taxon>
    </lineage>
</organism>